<dbReference type="InterPro" id="IPR003399">
    <property type="entry name" value="Mce/MlaD"/>
</dbReference>
<name>A0A379JGN7_9NOCA</name>
<dbReference type="EMBL" id="UGRY01000003">
    <property type="protein sequence ID" value="SUD47702.1"/>
    <property type="molecule type" value="Genomic_DNA"/>
</dbReference>
<feature type="domain" description="Mce/MlaD" evidence="2">
    <location>
        <begin position="59"/>
        <end position="139"/>
    </location>
</feature>
<evidence type="ECO:0000313" key="3">
    <source>
        <dbReference type="EMBL" id="SUD47702.1"/>
    </source>
</evidence>
<keyword evidence="1" id="KW-0472">Membrane</keyword>
<keyword evidence="4" id="KW-1185">Reference proteome</keyword>
<evidence type="ECO:0000313" key="4">
    <source>
        <dbReference type="Proteomes" id="UP000255467"/>
    </source>
</evidence>
<dbReference type="Proteomes" id="UP000255467">
    <property type="component" value="Unassembled WGS sequence"/>
</dbReference>
<accession>A0A379JGN7</accession>
<evidence type="ECO:0000259" key="2">
    <source>
        <dbReference type="Pfam" id="PF02470"/>
    </source>
</evidence>
<dbReference type="STRING" id="1406858.GCA_000710895_02000"/>
<evidence type="ECO:0000256" key="1">
    <source>
        <dbReference type="SAM" id="Phobius"/>
    </source>
</evidence>
<proteinExistence type="predicted"/>
<gene>
    <name evidence="3" type="ORF">NCTC1934_05023</name>
</gene>
<dbReference type="InterPro" id="IPR052336">
    <property type="entry name" value="MlaD_Phospholipid_Transporter"/>
</dbReference>
<dbReference type="PANTHER" id="PTHR33371">
    <property type="entry name" value="INTERMEMBRANE PHOSPHOLIPID TRANSPORT SYSTEM BINDING PROTEIN MLAD-RELATED"/>
    <property type="match status" value="1"/>
</dbReference>
<organism evidence="3 4">
    <name type="scientific">Nocardia otitidiscaviarum</name>
    <dbReference type="NCBI Taxonomy" id="1823"/>
    <lineage>
        <taxon>Bacteria</taxon>
        <taxon>Bacillati</taxon>
        <taxon>Actinomycetota</taxon>
        <taxon>Actinomycetes</taxon>
        <taxon>Mycobacteriales</taxon>
        <taxon>Nocardiaceae</taxon>
        <taxon>Nocardia</taxon>
    </lineage>
</organism>
<protein>
    <submittedName>
        <fullName evidence="3">Virulence factor Mce family protein</fullName>
    </submittedName>
</protein>
<sequence length="369" mass="38042">MFSRNRRYPAVQRCGPAHGIRSARLGLIVFVTAIAVFIAACAVDPAALPTLSGGVRTPAYRLHIQFPDALNLPSGARVVADGVPVGKLTAVALVAPDAARPGFVLADVDIDADVRLSGAVTAQLRQDTPLGDVYIALETPAGDAGPALSEGATIPLDQTRPAVQVEDTMAGLAAFVRGGTVTRLQDILNQVNAALPADPRETARLRALFADNVTDLGDHLDSVDALLAATASDLDAVRANASAIREHFSAAGADQVATATASVVRLLGLLPAVGTLPDALVWLSPLAQAGDASAAALLPLLFTTGPLDTSAPSNLNRLVALLDDRILPWAEHGPTVNVTEFRTATTPAADSAPEMDAILAALRMVGVVR</sequence>
<reference evidence="3 4" key="1">
    <citation type="submission" date="2018-06" db="EMBL/GenBank/DDBJ databases">
        <authorList>
            <consortium name="Pathogen Informatics"/>
            <person name="Doyle S."/>
        </authorList>
    </citation>
    <scope>NUCLEOTIDE SEQUENCE [LARGE SCALE GENOMIC DNA]</scope>
    <source>
        <strain evidence="3 4">NCTC1934</strain>
    </source>
</reference>
<dbReference type="Pfam" id="PF02470">
    <property type="entry name" value="MlaD"/>
    <property type="match status" value="1"/>
</dbReference>
<dbReference type="PANTHER" id="PTHR33371:SF4">
    <property type="entry name" value="INTERMEMBRANE PHOSPHOLIPID TRANSPORT SYSTEM BINDING PROTEIN MLAD"/>
    <property type="match status" value="1"/>
</dbReference>
<keyword evidence="1" id="KW-0812">Transmembrane</keyword>
<keyword evidence="1" id="KW-1133">Transmembrane helix</keyword>
<feature type="transmembrane region" description="Helical" evidence="1">
    <location>
        <begin position="25"/>
        <end position="48"/>
    </location>
</feature>
<dbReference type="AlphaFoldDB" id="A0A379JGN7"/>